<feature type="region of interest" description="Disordered" evidence="1">
    <location>
        <begin position="1"/>
        <end position="22"/>
    </location>
</feature>
<reference evidence="3" key="1">
    <citation type="submission" date="2022-11" db="UniProtKB">
        <authorList>
            <consortium name="WormBaseParasite"/>
        </authorList>
    </citation>
    <scope>IDENTIFICATION</scope>
</reference>
<proteinExistence type="predicted"/>
<evidence type="ECO:0000313" key="2">
    <source>
        <dbReference type="Proteomes" id="UP000887565"/>
    </source>
</evidence>
<evidence type="ECO:0000313" key="3">
    <source>
        <dbReference type="WBParaSite" id="nRc.2.0.1.t33199-RA"/>
    </source>
</evidence>
<accession>A0A915K4S3</accession>
<dbReference type="Proteomes" id="UP000887565">
    <property type="component" value="Unplaced"/>
</dbReference>
<evidence type="ECO:0000256" key="1">
    <source>
        <dbReference type="SAM" id="MobiDB-lite"/>
    </source>
</evidence>
<dbReference type="AlphaFoldDB" id="A0A915K4S3"/>
<organism evidence="2 3">
    <name type="scientific">Romanomermis culicivorax</name>
    <name type="common">Nematode worm</name>
    <dbReference type="NCBI Taxonomy" id="13658"/>
    <lineage>
        <taxon>Eukaryota</taxon>
        <taxon>Metazoa</taxon>
        <taxon>Ecdysozoa</taxon>
        <taxon>Nematoda</taxon>
        <taxon>Enoplea</taxon>
        <taxon>Dorylaimia</taxon>
        <taxon>Mermithida</taxon>
        <taxon>Mermithoidea</taxon>
        <taxon>Mermithidae</taxon>
        <taxon>Romanomermis</taxon>
    </lineage>
</organism>
<sequence>MAITKTISTKMKAVPRQSSNESSAIEIKRLNDKSISCRFSAPRKTLDESWDKPRIERSKKGPRSGVFSIAFSSGNSFSLLFDMVNLCKLVKPRKMRVPNSSILHRFNDNSVKS</sequence>
<name>A0A915K4S3_ROMCU</name>
<keyword evidence="2" id="KW-1185">Reference proteome</keyword>
<protein>
    <submittedName>
        <fullName evidence="3">Uncharacterized protein</fullName>
    </submittedName>
</protein>
<dbReference type="WBParaSite" id="nRc.2.0.1.t33199-RA">
    <property type="protein sequence ID" value="nRc.2.0.1.t33199-RA"/>
    <property type="gene ID" value="nRc.2.0.1.g33199"/>
</dbReference>